<sequence>MTDKAPVTVEQGDRFLLVKRGLYYRPGNQGYTGIKDRAGRYPESDARPEDGITAIHEDEAPEYSQACFADLKEKHMLGKIAALEEEIKRLRLDLAAQECLQDSAYKAGVKHGWNLCVADDEDGYQHIANGTEHIAELKRIREARTALEGRGS</sequence>
<evidence type="ECO:0000256" key="1">
    <source>
        <dbReference type="SAM" id="Coils"/>
    </source>
</evidence>
<dbReference type="AlphaFoldDB" id="A0A8E0WTP5"/>
<reference evidence="2 3" key="1">
    <citation type="submission" date="2014-05" db="EMBL/GenBank/DDBJ databases">
        <title>Genome Announcement of Sphingobium lucknowense F2.</title>
        <authorList>
            <person name="Lal R."/>
            <person name="Negi V."/>
            <person name="Lata P."/>
            <person name="Sangwan N."/>
            <person name="Gupta S.K."/>
            <person name="Rao D.L.N."/>
            <person name="Das S."/>
        </authorList>
    </citation>
    <scope>NUCLEOTIDE SEQUENCE [LARGE SCALE GENOMIC DNA]</scope>
    <source>
        <strain evidence="2 3">F2</strain>
    </source>
</reference>
<dbReference type="RefSeq" id="WP_020820847.1">
    <property type="nucleotide sequence ID" value="NZ_JANF02000027.1"/>
</dbReference>
<dbReference type="Proteomes" id="UP000028135">
    <property type="component" value="Unassembled WGS sequence"/>
</dbReference>
<organism evidence="2 3">
    <name type="scientific">Sphingobium indicum F2</name>
    <dbReference type="NCBI Taxonomy" id="1450518"/>
    <lineage>
        <taxon>Bacteria</taxon>
        <taxon>Pseudomonadati</taxon>
        <taxon>Pseudomonadota</taxon>
        <taxon>Alphaproteobacteria</taxon>
        <taxon>Sphingomonadales</taxon>
        <taxon>Sphingomonadaceae</taxon>
        <taxon>Sphingobium</taxon>
    </lineage>
</organism>
<keyword evidence="1" id="KW-0175">Coiled coil</keyword>
<accession>A0A8E0WTP5</accession>
<name>A0A8E0WTP5_9SPHN</name>
<evidence type="ECO:0000313" key="2">
    <source>
        <dbReference type="EMBL" id="KER37248.1"/>
    </source>
</evidence>
<dbReference type="EMBL" id="JANF02000027">
    <property type="protein sequence ID" value="KER37248.1"/>
    <property type="molecule type" value="Genomic_DNA"/>
</dbReference>
<evidence type="ECO:0000313" key="3">
    <source>
        <dbReference type="Proteomes" id="UP000028135"/>
    </source>
</evidence>
<protein>
    <submittedName>
        <fullName evidence="2">Uncharacterized protein</fullName>
    </submittedName>
</protein>
<feature type="coiled-coil region" evidence="1">
    <location>
        <begin position="73"/>
        <end position="100"/>
    </location>
</feature>
<proteinExistence type="predicted"/>
<gene>
    <name evidence="2" type="ORF">AL00_06125</name>
</gene>
<comment type="caution">
    <text evidence="2">The sequence shown here is derived from an EMBL/GenBank/DDBJ whole genome shotgun (WGS) entry which is preliminary data.</text>
</comment>